<feature type="domain" description="HTH cro/C1-type" evidence="2">
    <location>
        <begin position="10"/>
        <end position="50"/>
    </location>
</feature>
<dbReference type="PANTHER" id="PTHR46558:SF11">
    <property type="entry name" value="HTH-TYPE TRANSCRIPTIONAL REGULATOR XRE"/>
    <property type="match status" value="1"/>
</dbReference>
<name>A0ABS6C6K8_9CLOT</name>
<dbReference type="RefSeq" id="WP_216132970.1">
    <property type="nucleotide sequence ID" value="NZ_JAHLDG010000061.1"/>
</dbReference>
<dbReference type="InterPro" id="IPR001387">
    <property type="entry name" value="Cro/C1-type_HTH"/>
</dbReference>
<sequence>MEKLKIGEVIYNLRKEKGVTQEELAHFIGISAAAVSKWESGISYPDITLLTGLATF</sequence>
<dbReference type="EMBL" id="JAHLDG010000061">
    <property type="protein sequence ID" value="MBU3221149.1"/>
    <property type="molecule type" value="Genomic_DNA"/>
</dbReference>
<keyword evidence="4" id="KW-1185">Reference proteome</keyword>
<keyword evidence="1" id="KW-0238">DNA-binding</keyword>
<dbReference type="SMART" id="SM00530">
    <property type="entry name" value="HTH_XRE"/>
    <property type="match status" value="1"/>
</dbReference>
<protein>
    <submittedName>
        <fullName evidence="3">Helix-turn-helix domain-containing protein</fullName>
    </submittedName>
</protein>
<reference evidence="3 4" key="1">
    <citation type="submission" date="2021-06" db="EMBL/GenBank/DDBJ databases">
        <title>Clostridia strains as spoilage organisms.</title>
        <authorList>
            <person name="Wambui J."/>
            <person name="Stephan R."/>
            <person name="Stevens M.J.A."/>
        </authorList>
    </citation>
    <scope>NUCLEOTIDE SEQUENCE [LARGE SCALE GENOMIC DNA]</scope>
    <source>
        <strain evidence="3 4">CM013</strain>
    </source>
</reference>
<dbReference type="Proteomes" id="UP000740830">
    <property type="component" value="Unassembled WGS sequence"/>
</dbReference>
<gene>
    <name evidence="3" type="ORF">KPL27_13950</name>
</gene>
<evidence type="ECO:0000259" key="2">
    <source>
        <dbReference type="PROSITE" id="PS50943"/>
    </source>
</evidence>
<proteinExistence type="predicted"/>
<comment type="caution">
    <text evidence="3">The sequence shown here is derived from an EMBL/GenBank/DDBJ whole genome shotgun (WGS) entry which is preliminary data.</text>
</comment>
<dbReference type="CDD" id="cd00093">
    <property type="entry name" value="HTH_XRE"/>
    <property type="match status" value="1"/>
</dbReference>
<dbReference type="PANTHER" id="PTHR46558">
    <property type="entry name" value="TRACRIPTIONAL REGULATORY PROTEIN-RELATED-RELATED"/>
    <property type="match status" value="1"/>
</dbReference>
<accession>A0ABS6C6K8</accession>
<dbReference type="PROSITE" id="PS50943">
    <property type="entry name" value="HTH_CROC1"/>
    <property type="match status" value="1"/>
</dbReference>
<evidence type="ECO:0000256" key="1">
    <source>
        <dbReference type="ARBA" id="ARBA00023125"/>
    </source>
</evidence>
<dbReference type="Pfam" id="PF01381">
    <property type="entry name" value="HTH_3"/>
    <property type="match status" value="1"/>
</dbReference>
<evidence type="ECO:0000313" key="4">
    <source>
        <dbReference type="Proteomes" id="UP000740830"/>
    </source>
</evidence>
<evidence type="ECO:0000313" key="3">
    <source>
        <dbReference type="EMBL" id="MBU3221149.1"/>
    </source>
</evidence>
<feature type="non-terminal residue" evidence="3">
    <location>
        <position position="56"/>
    </location>
</feature>
<organism evidence="3 4">
    <name type="scientific">Clostridium algidicarnis</name>
    <dbReference type="NCBI Taxonomy" id="37659"/>
    <lineage>
        <taxon>Bacteria</taxon>
        <taxon>Bacillati</taxon>
        <taxon>Bacillota</taxon>
        <taxon>Clostridia</taxon>
        <taxon>Eubacteriales</taxon>
        <taxon>Clostridiaceae</taxon>
        <taxon>Clostridium</taxon>
    </lineage>
</organism>